<dbReference type="InterPro" id="IPR036868">
    <property type="entry name" value="TusA-like_sf"/>
</dbReference>
<protein>
    <submittedName>
        <fullName evidence="3">Sulfurtransferase TusA family protein</fullName>
    </submittedName>
</protein>
<dbReference type="Gene3D" id="3.30.110.40">
    <property type="entry name" value="TusA-like domain"/>
    <property type="match status" value="1"/>
</dbReference>
<dbReference type="PROSITE" id="PS01148">
    <property type="entry name" value="UPF0033"/>
    <property type="match status" value="1"/>
</dbReference>
<dbReference type="InterPro" id="IPR001455">
    <property type="entry name" value="TusA-like"/>
</dbReference>
<feature type="domain" description="UPF0033" evidence="2">
    <location>
        <begin position="10"/>
        <end position="34"/>
    </location>
</feature>
<comment type="caution">
    <text evidence="3">The sequence shown here is derived from an EMBL/GenBank/DDBJ whole genome shotgun (WGS) entry which is preliminary data.</text>
</comment>
<dbReference type="EMBL" id="JBHSWE010000001">
    <property type="protein sequence ID" value="MFC6672390.1"/>
    <property type="molecule type" value="Genomic_DNA"/>
</dbReference>
<dbReference type="PANTHER" id="PTHR33279:SF2">
    <property type="entry name" value="SULFUR CARRIER PROTEIN TUSA"/>
    <property type="match status" value="1"/>
</dbReference>
<reference evidence="4" key="1">
    <citation type="journal article" date="2019" name="Int. J. Syst. Evol. Microbiol.">
        <title>The Global Catalogue of Microorganisms (GCM) 10K type strain sequencing project: providing services to taxonomists for standard genome sequencing and annotation.</title>
        <authorList>
            <consortium name="The Broad Institute Genomics Platform"/>
            <consortium name="The Broad Institute Genome Sequencing Center for Infectious Disease"/>
            <person name="Wu L."/>
            <person name="Ma J."/>
        </authorList>
    </citation>
    <scope>NUCLEOTIDE SEQUENCE [LARGE SCALE GENOMIC DNA]</scope>
    <source>
        <strain evidence="4">NBRC 111756</strain>
    </source>
</reference>
<organism evidence="3 4">
    <name type="scientific">Marinobacterium aestuariivivens</name>
    <dbReference type="NCBI Taxonomy" id="1698799"/>
    <lineage>
        <taxon>Bacteria</taxon>
        <taxon>Pseudomonadati</taxon>
        <taxon>Pseudomonadota</taxon>
        <taxon>Gammaproteobacteria</taxon>
        <taxon>Oceanospirillales</taxon>
        <taxon>Oceanospirillaceae</taxon>
        <taxon>Marinobacterium</taxon>
    </lineage>
</organism>
<gene>
    <name evidence="3" type="ORF">ACFQDL_21720</name>
</gene>
<accession>A0ABW2A4P0</accession>
<evidence type="ECO:0000259" key="2">
    <source>
        <dbReference type="PROSITE" id="PS01148"/>
    </source>
</evidence>
<dbReference type="Pfam" id="PF01206">
    <property type="entry name" value="TusA"/>
    <property type="match status" value="1"/>
</dbReference>
<evidence type="ECO:0000256" key="1">
    <source>
        <dbReference type="ARBA" id="ARBA00008984"/>
    </source>
</evidence>
<dbReference type="PANTHER" id="PTHR33279">
    <property type="entry name" value="SULFUR CARRIER PROTEIN YEDF-RELATED"/>
    <property type="match status" value="1"/>
</dbReference>
<dbReference type="Proteomes" id="UP001596422">
    <property type="component" value="Unassembled WGS sequence"/>
</dbReference>
<sequence>MSQNEIDQVLDASGLSCPLPLLKAKQALSRMAAGEVLQVIATDAGSVRDFRVYTDQSDHQLLQSFSDDGRYIYIIRRG</sequence>
<comment type="similarity">
    <text evidence="1">Belongs to the sulfur carrier protein TusA family.</text>
</comment>
<keyword evidence="4" id="KW-1185">Reference proteome</keyword>
<evidence type="ECO:0000313" key="4">
    <source>
        <dbReference type="Proteomes" id="UP001596422"/>
    </source>
</evidence>
<dbReference type="RefSeq" id="WP_379910832.1">
    <property type="nucleotide sequence ID" value="NZ_JBHSWE010000001.1"/>
</dbReference>
<dbReference type="CDD" id="cd00291">
    <property type="entry name" value="SirA_YedF_YeeD"/>
    <property type="match status" value="1"/>
</dbReference>
<dbReference type="SUPFAM" id="SSF64307">
    <property type="entry name" value="SirA-like"/>
    <property type="match status" value="1"/>
</dbReference>
<evidence type="ECO:0000313" key="3">
    <source>
        <dbReference type="EMBL" id="MFC6672390.1"/>
    </source>
</evidence>
<name>A0ABW2A4P0_9GAMM</name>
<proteinExistence type="inferred from homology"/>